<feature type="non-terminal residue" evidence="2">
    <location>
        <position position="270"/>
    </location>
</feature>
<sequence>MKVFCLGAAGRISRESALDLVQYSDFEKITIGDYNYEEACKVAQWLNDKRVDVVKVDVTKTDETAERMRGYDVVMDGTQITLNGLSTECIAKAGCHGVNLNGFGEENQWDELFKKAGKACVPGFGMTPGVTQMMTMHLAGQLDTVEEVYVSHGAFRPFAFSKSITETTTYEYDPNLESRVVYEDGKFIQVPPFARPREVELPQPYGKTVQYIIPHSETVTLAKALKDKGVRLIEVRGTWPKQNMTLVRGLYDYGILKNPPVQVGDTTKGL</sequence>
<dbReference type="Gene3D" id="3.30.360.10">
    <property type="entry name" value="Dihydrodipicolinate Reductase, domain 2"/>
    <property type="match status" value="1"/>
</dbReference>
<reference evidence="2" key="1">
    <citation type="submission" date="2020-10" db="EMBL/GenBank/DDBJ databases">
        <authorList>
            <person name="Gilroy R."/>
        </authorList>
    </citation>
    <scope>NUCLEOTIDE SEQUENCE</scope>
    <source>
        <strain evidence="2">ChiBcec2-4451</strain>
    </source>
</reference>
<dbReference type="Proteomes" id="UP000886723">
    <property type="component" value="Unassembled WGS sequence"/>
</dbReference>
<reference evidence="2" key="2">
    <citation type="journal article" date="2021" name="PeerJ">
        <title>Extensive microbial diversity within the chicken gut microbiome revealed by metagenomics and culture.</title>
        <authorList>
            <person name="Gilroy R."/>
            <person name="Ravi A."/>
            <person name="Getino M."/>
            <person name="Pursley I."/>
            <person name="Horton D.L."/>
            <person name="Alikhan N.F."/>
            <person name="Baker D."/>
            <person name="Gharbi K."/>
            <person name="Hall N."/>
            <person name="Watson M."/>
            <person name="Adriaenssens E.M."/>
            <person name="Foster-Nyarko E."/>
            <person name="Jarju S."/>
            <person name="Secka A."/>
            <person name="Antonio M."/>
            <person name="Oren A."/>
            <person name="Chaudhuri R.R."/>
            <person name="La Ragione R."/>
            <person name="Hildebrand F."/>
            <person name="Pallen M.J."/>
        </authorList>
    </citation>
    <scope>NUCLEOTIDE SEQUENCE</scope>
    <source>
        <strain evidence="2">ChiBcec2-4451</strain>
    </source>
</reference>
<dbReference type="PANTHER" id="PTHR43796">
    <property type="entry name" value="CARBOXYNORSPERMIDINE SYNTHASE"/>
    <property type="match status" value="1"/>
</dbReference>
<dbReference type="AlphaFoldDB" id="A0A9D1NY18"/>
<dbReference type="EMBL" id="DVON01000290">
    <property type="protein sequence ID" value="HIV14195.1"/>
    <property type="molecule type" value="Genomic_DNA"/>
</dbReference>
<accession>A0A9D1NY18</accession>
<dbReference type="Gene3D" id="3.40.50.720">
    <property type="entry name" value="NAD(P)-binding Rossmann-like Domain"/>
    <property type="match status" value="1"/>
</dbReference>
<dbReference type="PANTHER" id="PTHR43796:SF2">
    <property type="entry name" value="CARBOXYNORSPERMIDINE SYNTHASE"/>
    <property type="match status" value="1"/>
</dbReference>
<dbReference type="InterPro" id="IPR036291">
    <property type="entry name" value="NAD(P)-bd_dom_sf"/>
</dbReference>
<feature type="domain" description="Saccharopine dehydrogenase NADP binding" evidence="1">
    <location>
        <begin position="3"/>
        <end position="101"/>
    </location>
</feature>
<evidence type="ECO:0000259" key="1">
    <source>
        <dbReference type="Pfam" id="PF03435"/>
    </source>
</evidence>
<dbReference type="SUPFAM" id="SSF51735">
    <property type="entry name" value="NAD(P)-binding Rossmann-fold domains"/>
    <property type="match status" value="1"/>
</dbReference>
<name>A0A9D1NY18_9FIRM</name>
<organism evidence="2 3">
    <name type="scientific">Candidatus Pullilachnospira stercoravium</name>
    <dbReference type="NCBI Taxonomy" id="2840913"/>
    <lineage>
        <taxon>Bacteria</taxon>
        <taxon>Bacillati</taxon>
        <taxon>Bacillota</taxon>
        <taxon>Clostridia</taxon>
        <taxon>Lachnospirales</taxon>
        <taxon>Lachnospiraceae</taxon>
        <taxon>Lachnospiraceae incertae sedis</taxon>
        <taxon>Candidatus Pullilachnospira</taxon>
    </lineage>
</organism>
<evidence type="ECO:0000313" key="3">
    <source>
        <dbReference type="Proteomes" id="UP000886723"/>
    </source>
</evidence>
<comment type="caution">
    <text evidence="2">The sequence shown here is derived from an EMBL/GenBank/DDBJ whole genome shotgun (WGS) entry which is preliminary data.</text>
</comment>
<evidence type="ECO:0000313" key="2">
    <source>
        <dbReference type="EMBL" id="HIV14195.1"/>
    </source>
</evidence>
<dbReference type="InterPro" id="IPR005097">
    <property type="entry name" value="Sacchrp_dh_NADP-bd"/>
</dbReference>
<proteinExistence type="predicted"/>
<dbReference type="Pfam" id="PF03435">
    <property type="entry name" value="Sacchrp_dh_NADP"/>
    <property type="match status" value="1"/>
</dbReference>
<protein>
    <submittedName>
        <fullName evidence="2">Saccharopine dehydrogenase NADP-binding domain-containing protein</fullName>
    </submittedName>
</protein>
<gene>
    <name evidence="2" type="ORF">IAA63_13810</name>
</gene>